<evidence type="ECO:0000256" key="1">
    <source>
        <dbReference type="SAM" id="MobiDB-lite"/>
    </source>
</evidence>
<feature type="region of interest" description="Disordered" evidence="1">
    <location>
        <begin position="36"/>
        <end position="62"/>
    </location>
</feature>
<feature type="compositionally biased region" description="Low complexity" evidence="1">
    <location>
        <begin position="36"/>
        <end position="45"/>
    </location>
</feature>
<sequence>MTVTLVAPVEVLALTPEGAVRVAVVALPDPRPVAAQDAQAVPPTAMKAVSSTPTRRARTPRLGAARRARVFGAVRSGISAAPSLTR</sequence>
<keyword evidence="3" id="KW-1185">Reference proteome</keyword>
<dbReference type="EMBL" id="BAABDC010000004">
    <property type="protein sequence ID" value="GAA3710732.1"/>
    <property type="molecule type" value="Genomic_DNA"/>
</dbReference>
<reference evidence="3" key="1">
    <citation type="journal article" date="2019" name="Int. J. Syst. Evol. Microbiol.">
        <title>The Global Catalogue of Microorganisms (GCM) 10K type strain sequencing project: providing services to taxonomists for standard genome sequencing and annotation.</title>
        <authorList>
            <consortium name="The Broad Institute Genomics Platform"/>
            <consortium name="The Broad Institute Genome Sequencing Center for Infectious Disease"/>
            <person name="Wu L."/>
            <person name="Ma J."/>
        </authorList>
    </citation>
    <scope>NUCLEOTIDE SEQUENCE [LARGE SCALE GENOMIC DNA]</scope>
    <source>
        <strain evidence="3">JCM 17125</strain>
    </source>
</reference>
<evidence type="ECO:0000313" key="3">
    <source>
        <dbReference type="Proteomes" id="UP001501468"/>
    </source>
</evidence>
<name>A0ABP7DX91_9MICO</name>
<dbReference type="Proteomes" id="UP001501468">
    <property type="component" value="Unassembled WGS sequence"/>
</dbReference>
<accession>A0ABP7DX91</accession>
<evidence type="ECO:0000313" key="2">
    <source>
        <dbReference type="EMBL" id="GAA3710732.1"/>
    </source>
</evidence>
<gene>
    <name evidence="2" type="ORF">GCM10022399_29470</name>
</gene>
<comment type="caution">
    <text evidence="2">The sequence shown here is derived from an EMBL/GenBank/DDBJ whole genome shotgun (WGS) entry which is preliminary data.</text>
</comment>
<proteinExistence type="predicted"/>
<organism evidence="2 3">
    <name type="scientific">Terrabacter ginsenosidimutans</name>
    <dbReference type="NCBI Taxonomy" id="490575"/>
    <lineage>
        <taxon>Bacteria</taxon>
        <taxon>Bacillati</taxon>
        <taxon>Actinomycetota</taxon>
        <taxon>Actinomycetes</taxon>
        <taxon>Micrococcales</taxon>
        <taxon>Intrasporangiaceae</taxon>
        <taxon>Terrabacter</taxon>
    </lineage>
</organism>
<protein>
    <submittedName>
        <fullName evidence="2">Uncharacterized protein</fullName>
    </submittedName>
</protein>